<evidence type="ECO:0000313" key="1">
    <source>
        <dbReference type="EMBL" id="RLQ23734.1"/>
    </source>
</evidence>
<sequence>MQTAKQDVEHLLDQLPDDSTLEDIQYHLYVLEKIKRGQQSIADGKRYTAQEARDRLGRWITP</sequence>
<dbReference type="EMBL" id="QRAN01000001">
    <property type="protein sequence ID" value="RLQ23734.1"/>
    <property type="molecule type" value="Genomic_DNA"/>
</dbReference>
<gene>
    <name evidence="1" type="ORF">DWB85_00855</name>
</gene>
<name>A0A3L7E2G8_9GAMM</name>
<keyword evidence="2" id="KW-1185">Reference proteome</keyword>
<reference evidence="1 2" key="1">
    <citation type="submission" date="2018-07" db="EMBL/GenBank/DDBJ databases">
        <title>Halioglobus sp. genome submission.</title>
        <authorList>
            <person name="Ye M.-Q."/>
            <person name="Du Z.-J."/>
        </authorList>
    </citation>
    <scope>NUCLEOTIDE SEQUENCE [LARGE SCALE GENOMIC DNA]</scope>
    <source>
        <strain evidence="1 2">U0301</strain>
    </source>
</reference>
<dbReference type="OrthoDB" id="5572369at2"/>
<protein>
    <submittedName>
        <fullName evidence="1">Uncharacterized protein</fullName>
    </submittedName>
</protein>
<dbReference type="RefSeq" id="WP_117952268.1">
    <property type="nucleotide sequence ID" value="NZ_QRAN01000001.1"/>
</dbReference>
<dbReference type="Proteomes" id="UP000265509">
    <property type="component" value="Unassembled WGS sequence"/>
</dbReference>
<evidence type="ECO:0000313" key="2">
    <source>
        <dbReference type="Proteomes" id="UP000265509"/>
    </source>
</evidence>
<accession>A0A3L7E2G8</accession>
<dbReference type="AlphaFoldDB" id="A0A3L7E2G8"/>
<comment type="caution">
    <text evidence="1">The sequence shown here is derived from an EMBL/GenBank/DDBJ whole genome shotgun (WGS) entry which is preliminary data.</text>
</comment>
<organism evidence="1 2">
    <name type="scientific">Seongchinamella sediminis</name>
    <dbReference type="NCBI Taxonomy" id="2283635"/>
    <lineage>
        <taxon>Bacteria</taxon>
        <taxon>Pseudomonadati</taxon>
        <taxon>Pseudomonadota</taxon>
        <taxon>Gammaproteobacteria</taxon>
        <taxon>Cellvibrionales</taxon>
        <taxon>Halieaceae</taxon>
        <taxon>Seongchinamella</taxon>
    </lineage>
</organism>
<proteinExistence type="predicted"/>